<proteinExistence type="predicted"/>
<reference evidence="3 4" key="1">
    <citation type="submission" date="2015-01" db="EMBL/GenBank/DDBJ databases">
        <title>Evolution of Trichinella species and genotypes.</title>
        <authorList>
            <person name="Korhonen P.K."/>
            <person name="Edoardo P."/>
            <person name="Giuseppe L.R."/>
            <person name="Gasser R.B."/>
        </authorList>
    </citation>
    <scope>NUCLEOTIDE SEQUENCE [LARGE SCALE GENOMIC DNA]</scope>
    <source>
        <strain evidence="3">ISS176</strain>
    </source>
</reference>
<feature type="non-terminal residue" evidence="3">
    <location>
        <position position="97"/>
    </location>
</feature>
<dbReference type="Proteomes" id="UP000054826">
    <property type="component" value="Unassembled WGS sequence"/>
</dbReference>
<accession>A0A0V1I4Y7</accession>
<feature type="compositionally biased region" description="Polar residues" evidence="1">
    <location>
        <begin position="24"/>
        <end position="41"/>
    </location>
</feature>
<evidence type="ECO:0000313" key="4">
    <source>
        <dbReference type="Proteomes" id="UP000054826"/>
    </source>
</evidence>
<organism evidence="3 4">
    <name type="scientific">Trichinella pseudospiralis</name>
    <name type="common">Parasitic roundworm</name>
    <dbReference type="NCBI Taxonomy" id="6337"/>
    <lineage>
        <taxon>Eukaryota</taxon>
        <taxon>Metazoa</taxon>
        <taxon>Ecdysozoa</taxon>
        <taxon>Nematoda</taxon>
        <taxon>Enoplea</taxon>
        <taxon>Dorylaimia</taxon>
        <taxon>Trichinellida</taxon>
        <taxon>Trichinellidae</taxon>
        <taxon>Trichinella</taxon>
    </lineage>
</organism>
<name>A0A0V1I4Y7_TRIPS</name>
<gene>
    <name evidence="3" type="ORF">T4C_12853</name>
    <name evidence="2" type="ORF">T4C_7610</name>
</gene>
<evidence type="ECO:0000313" key="3">
    <source>
        <dbReference type="EMBL" id="KRZ17939.1"/>
    </source>
</evidence>
<comment type="caution">
    <text evidence="3">The sequence shown here is derived from an EMBL/GenBank/DDBJ whole genome shotgun (WGS) entry which is preliminary data.</text>
</comment>
<feature type="non-terminal residue" evidence="3">
    <location>
        <position position="1"/>
    </location>
</feature>
<evidence type="ECO:0000313" key="2">
    <source>
        <dbReference type="EMBL" id="KRZ12878.1"/>
    </source>
</evidence>
<sequence>LVQISKILEAYFNVPGFEKYLNQQRTETNETSNRVLESTLPTGPGDGRYVADQVSRNALRGTKCWMLRGYYYKVIEGWPGASPQADDFQKFENSTNF</sequence>
<dbReference type="EMBL" id="JYDV01000550">
    <property type="protein sequence ID" value="KRZ12878.1"/>
    <property type="molecule type" value="Genomic_DNA"/>
</dbReference>
<protein>
    <submittedName>
        <fullName evidence="3">Uncharacterized protein</fullName>
    </submittedName>
</protein>
<feature type="region of interest" description="Disordered" evidence="1">
    <location>
        <begin position="24"/>
        <end position="47"/>
    </location>
</feature>
<dbReference type="AlphaFoldDB" id="A0A0V1I4Y7"/>
<dbReference type="EMBL" id="JYDV01000489">
    <property type="protein sequence ID" value="KRZ17939.1"/>
    <property type="molecule type" value="Genomic_DNA"/>
</dbReference>
<evidence type="ECO:0000256" key="1">
    <source>
        <dbReference type="SAM" id="MobiDB-lite"/>
    </source>
</evidence>